<organism evidence="1 2">
    <name type="scientific">Phytophthora megakarya</name>
    <dbReference type="NCBI Taxonomy" id="4795"/>
    <lineage>
        <taxon>Eukaryota</taxon>
        <taxon>Sar</taxon>
        <taxon>Stramenopiles</taxon>
        <taxon>Oomycota</taxon>
        <taxon>Peronosporomycetes</taxon>
        <taxon>Peronosporales</taxon>
        <taxon>Peronosporaceae</taxon>
        <taxon>Phytophthora</taxon>
    </lineage>
</organism>
<reference evidence="2" key="1">
    <citation type="submission" date="2017-03" db="EMBL/GenBank/DDBJ databases">
        <title>Phytopthora megakarya and P. palmivora, two closely related causual agents of cacao black pod achieved similar genome size and gene model numbers by different mechanisms.</title>
        <authorList>
            <person name="Ali S."/>
            <person name="Shao J."/>
            <person name="Larry D.J."/>
            <person name="Kronmiller B."/>
            <person name="Shen D."/>
            <person name="Strem M.D."/>
            <person name="Melnick R.L."/>
            <person name="Guiltinan M.J."/>
            <person name="Tyler B.M."/>
            <person name="Meinhardt L.W."/>
            <person name="Bailey B.A."/>
        </authorList>
    </citation>
    <scope>NUCLEOTIDE SEQUENCE [LARGE SCALE GENOMIC DNA]</scope>
    <source>
        <strain evidence="2">zdho120</strain>
    </source>
</reference>
<accession>A0A225UX96</accession>
<dbReference type="EMBL" id="NBNE01009725">
    <property type="protein sequence ID" value="OWY98125.1"/>
    <property type="molecule type" value="Genomic_DNA"/>
</dbReference>
<proteinExistence type="predicted"/>
<evidence type="ECO:0000313" key="2">
    <source>
        <dbReference type="Proteomes" id="UP000198211"/>
    </source>
</evidence>
<comment type="caution">
    <text evidence="1">The sequence shown here is derived from an EMBL/GenBank/DDBJ whole genome shotgun (WGS) entry which is preliminary data.</text>
</comment>
<dbReference type="AlphaFoldDB" id="A0A225UX96"/>
<feature type="non-terminal residue" evidence="1">
    <location>
        <position position="1"/>
    </location>
</feature>
<sequence length="45" mass="4899">ASSKLMTSGARYSRAKVRCRTSTAGRAFHARSTAALVDLLLEKCR</sequence>
<gene>
    <name evidence="1" type="ORF">PHMEG_00031191</name>
</gene>
<keyword evidence="2" id="KW-1185">Reference proteome</keyword>
<dbReference type="Proteomes" id="UP000198211">
    <property type="component" value="Unassembled WGS sequence"/>
</dbReference>
<evidence type="ECO:0000313" key="1">
    <source>
        <dbReference type="EMBL" id="OWY98125.1"/>
    </source>
</evidence>
<dbReference type="OrthoDB" id="10386097at2759"/>
<name>A0A225UX96_9STRA</name>
<protein>
    <submittedName>
        <fullName evidence="1">Uncharacterized protein</fullName>
    </submittedName>
</protein>